<dbReference type="PANTHER" id="PTHR43466">
    <property type="entry name" value="2-OXO-4-HYDROXY-4-CARBOXY-5-UREIDOIMIDAZOLINE DECARBOXYLASE-RELATED"/>
    <property type="match status" value="1"/>
</dbReference>
<comment type="similarity">
    <text evidence="4">Belongs to the OHCU decarboxylase family.</text>
</comment>
<dbReference type="GO" id="GO:0051997">
    <property type="term" value="F:2-oxo-4-hydroxy-4-carboxy-5-ureidoimidazoline decarboxylase activity"/>
    <property type="evidence" value="ECO:0007669"/>
    <property type="project" value="UniProtKB-EC"/>
</dbReference>
<dbReference type="Gene3D" id="1.10.3330.10">
    <property type="entry name" value="Oxo-4-hydroxy-4-carboxy-5-ureidoimidazoline decarboxylase"/>
    <property type="match status" value="1"/>
</dbReference>
<reference evidence="12" key="1">
    <citation type="submission" date="2020-11" db="EMBL/GenBank/DDBJ databases">
        <authorList>
            <person name="Tran Van P."/>
        </authorList>
    </citation>
    <scope>NUCLEOTIDE SEQUENCE</scope>
</reference>
<dbReference type="GO" id="GO:0005777">
    <property type="term" value="C:peroxisome"/>
    <property type="evidence" value="ECO:0007669"/>
    <property type="project" value="TreeGrafter"/>
</dbReference>
<evidence type="ECO:0000256" key="10">
    <source>
        <dbReference type="ARBA" id="ARBA00032116"/>
    </source>
</evidence>
<accession>A0A7R8VTL1</accession>
<evidence type="ECO:0000256" key="8">
    <source>
        <dbReference type="ARBA" id="ARBA00023239"/>
    </source>
</evidence>
<evidence type="ECO:0000259" key="11">
    <source>
        <dbReference type="Pfam" id="PF09349"/>
    </source>
</evidence>
<dbReference type="UniPathway" id="UPA00394">
    <property type="reaction ID" value="UER00652"/>
</dbReference>
<protein>
    <recommendedName>
        <fullName evidence="5">2-oxo-4-hydroxy-4-carboxy-5-ureidoimidazoline decarboxylase</fullName>
        <ecNumber evidence="5">4.1.1.97</ecNumber>
    </recommendedName>
    <alternativeName>
        <fullName evidence="10">Parahox neighbor</fullName>
    </alternativeName>
    <alternativeName>
        <fullName evidence="9">Ureidoimidazoline (2-oxo-4-hydroxy-4-carboxy-5-) decarboxylase</fullName>
    </alternativeName>
</protein>
<sequence>MAGLLYLLEEVNGLTSQEFLQVFVNVVEDRPDVARHVAALRPFSGVEQLTDAALLYLDTLSLEENMLFYRLSHRYLFHTGKEEVLRCHPDLAGRLAEEGKLTAESAREQHAAGLHKLTPEDKRDIDQLNKRYKEKFGFPFVICARENKANAILLGLKRRVDNSKDCELEEGIQEVKKICRLRICELVSL</sequence>
<name>A0A7R8VTL1_TIMDO</name>
<gene>
    <name evidence="12" type="ORF">TDIB3V08_LOCUS10070</name>
</gene>
<dbReference type="GO" id="GO:0000255">
    <property type="term" value="P:allantoin metabolic process"/>
    <property type="evidence" value="ECO:0007669"/>
    <property type="project" value="InterPro"/>
</dbReference>
<feature type="domain" description="Oxo-4-hydroxy-4-carboxy-5-ureidoimidazoline decarboxylase" evidence="11">
    <location>
        <begin position="12"/>
        <end position="183"/>
    </location>
</feature>
<keyword evidence="6" id="KW-0659">Purine metabolism</keyword>
<evidence type="ECO:0000256" key="1">
    <source>
        <dbReference type="ARBA" id="ARBA00001163"/>
    </source>
</evidence>
<dbReference type="GO" id="GO:0019628">
    <property type="term" value="P:urate catabolic process"/>
    <property type="evidence" value="ECO:0007669"/>
    <property type="project" value="UniProtKB-UniPathway"/>
</dbReference>
<dbReference type="PANTHER" id="PTHR43466:SF1">
    <property type="entry name" value="2-OXO-4-HYDROXY-4-CARBOXY-5-UREIDOIMIDAZOLINE DECARBOXYLASE-RELATED"/>
    <property type="match status" value="1"/>
</dbReference>
<comment type="pathway">
    <text evidence="3">Purine metabolism; urate degradation; (S)-allantoin from urate: step 3/3.</text>
</comment>
<keyword evidence="7" id="KW-0210">Decarboxylase</keyword>
<evidence type="ECO:0000256" key="9">
    <source>
        <dbReference type="ARBA" id="ARBA00030624"/>
    </source>
</evidence>
<dbReference type="AlphaFoldDB" id="A0A7R8VTL1"/>
<evidence type="ECO:0000256" key="2">
    <source>
        <dbReference type="ARBA" id="ARBA00002506"/>
    </source>
</evidence>
<dbReference type="InterPro" id="IPR036778">
    <property type="entry name" value="OHCU_decarboxylase_sf"/>
</dbReference>
<dbReference type="Pfam" id="PF09349">
    <property type="entry name" value="OHCU_decarbox"/>
    <property type="match status" value="1"/>
</dbReference>
<evidence type="ECO:0000256" key="5">
    <source>
        <dbReference type="ARBA" id="ARBA00012257"/>
    </source>
</evidence>
<comment type="catalytic activity">
    <reaction evidence="1">
        <text>5-hydroxy-2-oxo-4-ureido-2,5-dihydro-1H-imidazole-5-carboxylate + H(+) = (S)-allantoin + CO2</text>
        <dbReference type="Rhea" id="RHEA:26301"/>
        <dbReference type="ChEBI" id="CHEBI:15378"/>
        <dbReference type="ChEBI" id="CHEBI:15678"/>
        <dbReference type="ChEBI" id="CHEBI:16526"/>
        <dbReference type="ChEBI" id="CHEBI:58639"/>
        <dbReference type="EC" id="4.1.1.97"/>
    </reaction>
</comment>
<proteinExistence type="inferred from homology"/>
<comment type="function">
    <text evidence="2">Catalyzes the stereoselective decarboxylation of 2-oxo-4-hydroxy-4-carboxy-5-ureidoimidazoline (OHCU) to (S)-allantoin.</text>
</comment>
<evidence type="ECO:0000256" key="6">
    <source>
        <dbReference type="ARBA" id="ARBA00022631"/>
    </source>
</evidence>
<evidence type="ECO:0000256" key="4">
    <source>
        <dbReference type="ARBA" id="ARBA00005793"/>
    </source>
</evidence>
<dbReference type="EMBL" id="OA571344">
    <property type="protein sequence ID" value="CAD7203905.1"/>
    <property type="molecule type" value="Genomic_DNA"/>
</dbReference>
<organism evidence="12">
    <name type="scientific">Timema douglasi</name>
    <name type="common">Walking stick</name>
    <dbReference type="NCBI Taxonomy" id="61478"/>
    <lineage>
        <taxon>Eukaryota</taxon>
        <taxon>Metazoa</taxon>
        <taxon>Ecdysozoa</taxon>
        <taxon>Arthropoda</taxon>
        <taxon>Hexapoda</taxon>
        <taxon>Insecta</taxon>
        <taxon>Pterygota</taxon>
        <taxon>Neoptera</taxon>
        <taxon>Polyneoptera</taxon>
        <taxon>Phasmatodea</taxon>
        <taxon>Timematodea</taxon>
        <taxon>Timematoidea</taxon>
        <taxon>Timematidae</taxon>
        <taxon>Timema</taxon>
    </lineage>
</organism>
<keyword evidence="8" id="KW-0456">Lyase</keyword>
<dbReference type="InterPro" id="IPR018020">
    <property type="entry name" value="OHCU_decarboxylase"/>
</dbReference>
<dbReference type="InterPro" id="IPR017580">
    <property type="entry name" value="OHCU_decarboxylase-1"/>
</dbReference>
<dbReference type="GO" id="GO:0006144">
    <property type="term" value="P:purine nucleobase metabolic process"/>
    <property type="evidence" value="ECO:0007669"/>
    <property type="project" value="UniProtKB-KW"/>
</dbReference>
<evidence type="ECO:0000256" key="3">
    <source>
        <dbReference type="ARBA" id="ARBA00004754"/>
    </source>
</evidence>
<dbReference type="SUPFAM" id="SSF158694">
    <property type="entry name" value="UraD-Like"/>
    <property type="match status" value="1"/>
</dbReference>
<dbReference type="EC" id="4.1.1.97" evidence="5"/>
<dbReference type="NCBIfam" id="TIGR03164">
    <property type="entry name" value="UHCUDC"/>
    <property type="match status" value="1"/>
</dbReference>
<evidence type="ECO:0000256" key="7">
    <source>
        <dbReference type="ARBA" id="ARBA00022793"/>
    </source>
</evidence>
<evidence type="ECO:0000313" key="12">
    <source>
        <dbReference type="EMBL" id="CAD7203905.1"/>
    </source>
</evidence>